<protein>
    <recommendedName>
        <fullName evidence="5">Flagellar hook-associated protein 2</fullName>
        <shortName evidence="5">HAP2</shortName>
    </recommendedName>
    <alternativeName>
        <fullName evidence="5">Flagellar cap protein</fullName>
    </alternativeName>
</protein>
<evidence type="ECO:0000313" key="8">
    <source>
        <dbReference type="EMBL" id="SEK88742.1"/>
    </source>
</evidence>
<feature type="domain" description="Flagellar hook-associated protein 2 N-terminal" evidence="6">
    <location>
        <begin position="8"/>
        <end position="102"/>
    </location>
</feature>
<dbReference type="Pfam" id="PF02465">
    <property type="entry name" value="FliD_N"/>
    <property type="match status" value="1"/>
</dbReference>
<feature type="domain" description="Flagellar hook-associated protein 2 C-terminal" evidence="7">
    <location>
        <begin position="206"/>
        <end position="451"/>
    </location>
</feature>
<dbReference type="Proteomes" id="UP000199081">
    <property type="component" value="Unassembled WGS sequence"/>
</dbReference>
<dbReference type="PANTHER" id="PTHR30288:SF0">
    <property type="entry name" value="FLAGELLAR HOOK-ASSOCIATED PROTEIN 2"/>
    <property type="match status" value="1"/>
</dbReference>
<evidence type="ECO:0000256" key="2">
    <source>
        <dbReference type="ARBA" id="ARBA00011255"/>
    </source>
</evidence>
<evidence type="ECO:0000313" key="9">
    <source>
        <dbReference type="Proteomes" id="UP000199081"/>
    </source>
</evidence>
<name>A0A1H7KPP8_9LACT</name>
<comment type="similarity">
    <text evidence="1 5">Belongs to the FliD family.</text>
</comment>
<dbReference type="GO" id="GO:0007155">
    <property type="term" value="P:cell adhesion"/>
    <property type="evidence" value="ECO:0007669"/>
    <property type="project" value="InterPro"/>
</dbReference>
<comment type="subcellular location">
    <subcellularLocation>
        <location evidence="5">Secreted</location>
    </subcellularLocation>
    <subcellularLocation>
        <location evidence="5">Bacterial flagellum</location>
    </subcellularLocation>
</comment>
<keyword evidence="8" id="KW-0969">Cilium</keyword>
<organism evidence="8 9">
    <name type="scientific">Alkalibacterium pelagium</name>
    <dbReference type="NCBI Taxonomy" id="426702"/>
    <lineage>
        <taxon>Bacteria</taxon>
        <taxon>Bacillati</taxon>
        <taxon>Bacillota</taxon>
        <taxon>Bacilli</taxon>
        <taxon>Lactobacillales</taxon>
        <taxon>Carnobacteriaceae</taxon>
        <taxon>Alkalibacterium</taxon>
    </lineage>
</organism>
<dbReference type="Pfam" id="PF07196">
    <property type="entry name" value="Flagellin_IN"/>
    <property type="match status" value="1"/>
</dbReference>
<proteinExistence type="inferred from homology"/>
<dbReference type="STRING" id="426702.SAMN04488099_1084"/>
<accession>A0A1H7KPP8</accession>
<gene>
    <name evidence="8" type="ORF">SAMN04488099_1084</name>
</gene>
<dbReference type="Pfam" id="PF07195">
    <property type="entry name" value="FliD_C"/>
    <property type="match status" value="1"/>
</dbReference>
<dbReference type="InterPro" id="IPR040026">
    <property type="entry name" value="FliD"/>
</dbReference>
<evidence type="ECO:0000259" key="6">
    <source>
        <dbReference type="Pfam" id="PF02465"/>
    </source>
</evidence>
<dbReference type="PANTHER" id="PTHR30288">
    <property type="entry name" value="FLAGELLAR CAP/ASSEMBLY PROTEIN FLID"/>
    <property type="match status" value="1"/>
</dbReference>
<keyword evidence="4 5" id="KW-0975">Bacterial flagellum</keyword>
<comment type="subunit">
    <text evidence="2 5">Homopentamer.</text>
</comment>
<dbReference type="InterPro" id="IPR010809">
    <property type="entry name" value="FliD_C"/>
</dbReference>
<keyword evidence="9" id="KW-1185">Reference proteome</keyword>
<comment type="function">
    <text evidence="5">Required for morphogenesis and for the elongation of the flagellar filament by facilitating polymerization of the flagellin monomers at the tip of growing filament. Forms a capping structure, which prevents flagellin subunits (transported through the central channel of the flagellum) from leaking out without polymerization at the distal end.</text>
</comment>
<keyword evidence="8" id="KW-0966">Cell projection</keyword>
<dbReference type="AlphaFoldDB" id="A0A1H7KPP8"/>
<keyword evidence="5" id="KW-0964">Secreted</keyword>
<dbReference type="InterPro" id="IPR003481">
    <property type="entry name" value="FliD_N"/>
</dbReference>
<evidence type="ECO:0000259" key="7">
    <source>
        <dbReference type="Pfam" id="PF07195"/>
    </source>
</evidence>
<evidence type="ECO:0000256" key="1">
    <source>
        <dbReference type="ARBA" id="ARBA00009764"/>
    </source>
</evidence>
<dbReference type="GO" id="GO:0009424">
    <property type="term" value="C:bacterial-type flagellum hook"/>
    <property type="evidence" value="ECO:0007669"/>
    <property type="project" value="UniProtKB-UniRule"/>
</dbReference>
<keyword evidence="8" id="KW-0282">Flagellum</keyword>
<dbReference type="RefSeq" id="WP_091480932.1">
    <property type="nucleotide sequence ID" value="NZ_FNZU01000008.1"/>
</dbReference>
<dbReference type="GO" id="GO:0005576">
    <property type="term" value="C:extracellular region"/>
    <property type="evidence" value="ECO:0007669"/>
    <property type="project" value="UniProtKB-SubCell"/>
</dbReference>
<reference evidence="9" key="1">
    <citation type="submission" date="2016-10" db="EMBL/GenBank/DDBJ databases">
        <authorList>
            <person name="Varghese N."/>
            <person name="Submissions S."/>
        </authorList>
    </citation>
    <scope>NUCLEOTIDE SEQUENCE [LARGE SCALE GENOMIC DNA]</scope>
    <source>
        <strain evidence="9">DSM 19183</strain>
    </source>
</reference>
<dbReference type="GO" id="GO:0009421">
    <property type="term" value="C:bacterial-type flagellum filament cap"/>
    <property type="evidence" value="ECO:0007669"/>
    <property type="project" value="InterPro"/>
</dbReference>
<evidence type="ECO:0000256" key="4">
    <source>
        <dbReference type="ARBA" id="ARBA00023143"/>
    </source>
</evidence>
<dbReference type="GO" id="GO:0071973">
    <property type="term" value="P:bacterial-type flagellum-dependent cell motility"/>
    <property type="evidence" value="ECO:0007669"/>
    <property type="project" value="TreeGrafter"/>
</dbReference>
<sequence>MNVMGLYSGIDMSMVDKLMEAEAAKGVRFTQQKENYTKSQNAWRDMNTRLDTLHKRLEDLQKPDVFNSKSVRLTGSDKFTVTANSSASIGNYRVQVSRLATQTRLVGNEVSLGPEGTIRTPLGLDEGTLILNVGQDKSFEIELDETDSLRSISDKINRTTEKSGIRSNIVDNRLILTHEKHGDRELSVTGEHAEFLGLAGMEAEKGKDAVFSIDGLEVTRSSNTINDVIEGLTFSLTSVHGDNESTTLSVTENLNRAADAVQKLVEQYNSTQSFIRTQLSVGDPSAENNQAGTLTGDGTLMRLQSSLRSMMTSQEAHGTSIRGLQDLGVTIDRNGTASFDRSKLDKQIRENPNEVSKFFSSTNTLTETTEDEEGNPVTNTRTERTGFTSSMRSFVNQYISSTDGIIKSRRDTYDRMIRDVNDRITRFEERLEMRKDRYIKQFTALDTAMMRAESQMDFMFSQLNMNQGK</sequence>
<evidence type="ECO:0000256" key="3">
    <source>
        <dbReference type="ARBA" id="ARBA00023054"/>
    </source>
</evidence>
<keyword evidence="3" id="KW-0175">Coiled coil</keyword>
<dbReference type="InterPro" id="IPR010810">
    <property type="entry name" value="Flagellin_hook_IN_motif"/>
</dbReference>
<dbReference type="EMBL" id="FNZU01000008">
    <property type="protein sequence ID" value="SEK88742.1"/>
    <property type="molecule type" value="Genomic_DNA"/>
</dbReference>
<dbReference type="OrthoDB" id="9776025at2"/>
<evidence type="ECO:0000256" key="5">
    <source>
        <dbReference type="RuleBase" id="RU362066"/>
    </source>
</evidence>